<feature type="region of interest" description="Disordered" evidence="1">
    <location>
        <begin position="1"/>
        <end position="40"/>
    </location>
</feature>
<name>A0A1C4UUQ4_9ACTN</name>
<feature type="compositionally biased region" description="Low complexity" evidence="1">
    <location>
        <begin position="1"/>
        <end position="12"/>
    </location>
</feature>
<dbReference type="AlphaFoldDB" id="A0A1C4UUQ4"/>
<reference evidence="2 3" key="1">
    <citation type="submission" date="2016-06" db="EMBL/GenBank/DDBJ databases">
        <authorList>
            <person name="Kjaerup R.B."/>
            <person name="Dalgaard T.S."/>
            <person name="Juul-Madsen H.R."/>
        </authorList>
    </citation>
    <scope>NUCLEOTIDE SEQUENCE [LARGE SCALE GENOMIC DNA]</scope>
    <source>
        <strain evidence="2 3">DSM 45626</strain>
    </source>
</reference>
<protein>
    <submittedName>
        <fullName evidence="2">Uncharacterized protein</fullName>
    </submittedName>
</protein>
<proteinExistence type="predicted"/>
<evidence type="ECO:0000313" key="3">
    <source>
        <dbReference type="Proteomes" id="UP000199375"/>
    </source>
</evidence>
<organism evidence="2 3">
    <name type="scientific">Micromonospora haikouensis</name>
    <dbReference type="NCBI Taxonomy" id="686309"/>
    <lineage>
        <taxon>Bacteria</taxon>
        <taxon>Bacillati</taxon>
        <taxon>Actinomycetota</taxon>
        <taxon>Actinomycetes</taxon>
        <taxon>Micromonosporales</taxon>
        <taxon>Micromonosporaceae</taxon>
        <taxon>Micromonospora</taxon>
    </lineage>
</organism>
<sequence length="69" mass="7223">MTRSPPGVAGPDGVPPPVQEPPLTVQLVGSPVPATTKPNEVLAPGARVPFQDRLVKVCRWPEEVSSASQ</sequence>
<evidence type="ECO:0000256" key="1">
    <source>
        <dbReference type="SAM" id="MobiDB-lite"/>
    </source>
</evidence>
<evidence type="ECO:0000313" key="2">
    <source>
        <dbReference type="EMBL" id="SCE75375.1"/>
    </source>
</evidence>
<dbReference type="EMBL" id="FMCW01000005">
    <property type="protein sequence ID" value="SCE75375.1"/>
    <property type="molecule type" value="Genomic_DNA"/>
</dbReference>
<dbReference type="Proteomes" id="UP000199375">
    <property type="component" value="Unassembled WGS sequence"/>
</dbReference>
<accession>A0A1C4UUQ4</accession>
<gene>
    <name evidence="2" type="ORF">GA0070558_10566</name>
</gene>